<comment type="function">
    <text evidence="11">The coatomer is a cytosolic protein complex that binds to dilysine motifs and reversibly associates with Golgi non-clathrin-coated vesicles, which further mediate biosynthetic protein transport from the ER, via the Golgi up to the trans Golgi network. Coatomer complex is required for budding from Golgi membranes, and is essential for the retrograde Golgi-to-ER transport of dilysine-tagged proteins. The zeta subunit may be involved in regulating the coat assembly and, hence, the rate of biosynthetic protein transport due to its association-dissociation properties with the coatomer complex.</text>
</comment>
<evidence type="ECO:0000256" key="8">
    <source>
        <dbReference type="ARBA" id="ARBA00023034"/>
    </source>
</evidence>
<dbReference type="PANTHER" id="PTHR11043">
    <property type="entry name" value="ZETA-COAT PROTEIN"/>
    <property type="match status" value="1"/>
</dbReference>
<comment type="caution">
    <text evidence="14">The sequence shown here is derived from an EMBL/GenBank/DDBJ whole genome shotgun (WGS) entry which is preliminary data.</text>
</comment>
<evidence type="ECO:0000256" key="1">
    <source>
        <dbReference type="ARBA" id="ARBA00004255"/>
    </source>
</evidence>
<evidence type="ECO:0000313" key="16">
    <source>
        <dbReference type="Proteomes" id="UP000654075"/>
    </source>
</evidence>
<dbReference type="InterPro" id="IPR039652">
    <property type="entry name" value="Coatomer_zeta"/>
</dbReference>
<evidence type="ECO:0000256" key="5">
    <source>
        <dbReference type="ARBA" id="ARBA00022490"/>
    </source>
</evidence>
<evidence type="ECO:0000256" key="12">
    <source>
        <dbReference type="RuleBase" id="RU366053"/>
    </source>
</evidence>
<evidence type="ECO:0000313" key="15">
    <source>
        <dbReference type="EMBL" id="CAE8617841.1"/>
    </source>
</evidence>
<evidence type="ECO:0000256" key="3">
    <source>
        <dbReference type="ARBA" id="ARBA00011775"/>
    </source>
</evidence>
<organism evidence="14 16">
    <name type="scientific">Polarella glacialis</name>
    <name type="common">Dinoflagellate</name>
    <dbReference type="NCBI Taxonomy" id="89957"/>
    <lineage>
        <taxon>Eukaryota</taxon>
        <taxon>Sar</taxon>
        <taxon>Alveolata</taxon>
        <taxon>Dinophyceae</taxon>
        <taxon>Suessiales</taxon>
        <taxon>Suessiaceae</taxon>
        <taxon>Polarella</taxon>
    </lineage>
</organism>
<keyword evidence="4 12" id="KW-0813">Transport</keyword>
<dbReference type="InterPro" id="IPR022775">
    <property type="entry name" value="AP_mu_sigma_su"/>
</dbReference>
<dbReference type="InterPro" id="IPR011012">
    <property type="entry name" value="Longin-like_dom_sf"/>
</dbReference>
<dbReference type="OrthoDB" id="6585768at2759"/>
<proteinExistence type="inferred from homology"/>
<dbReference type="GO" id="GO:0030126">
    <property type="term" value="C:COPI vesicle coat"/>
    <property type="evidence" value="ECO:0007669"/>
    <property type="project" value="UniProtKB-UniRule"/>
</dbReference>
<reference evidence="14" key="1">
    <citation type="submission" date="2021-02" db="EMBL/GenBank/DDBJ databases">
        <authorList>
            <person name="Dougan E. K."/>
            <person name="Rhodes N."/>
            <person name="Thang M."/>
            <person name="Chan C."/>
        </authorList>
    </citation>
    <scope>NUCLEOTIDE SEQUENCE</scope>
</reference>
<evidence type="ECO:0000256" key="9">
    <source>
        <dbReference type="ARBA" id="ARBA00023136"/>
    </source>
</evidence>
<feature type="domain" description="AP complex mu/sigma subunit" evidence="13">
    <location>
        <begin position="9"/>
        <end position="163"/>
    </location>
</feature>
<dbReference type="AlphaFoldDB" id="A0A813EYI3"/>
<sequence>MADEGLSQILALLVLDTDGQRLAVKYCSLARKEIWPSVKLQIAFEKRVINKLPKPSATRSDVDVAVIDDYTVIFQACNDVVVCAVAAFSENELVVMQLVEGIYNSMSSCCQGGGFLSSGLSKQLVLDNLADALFILDEVTDDGMIMETDEEKISARVKMIDETEVTQSAQAEQMFQKATQSAKQKLLGSLMGSRG</sequence>
<dbReference type="GO" id="GO:0006886">
    <property type="term" value="P:intracellular protein transport"/>
    <property type="evidence" value="ECO:0007669"/>
    <property type="project" value="TreeGrafter"/>
</dbReference>
<evidence type="ECO:0000256" key="6">
    <source>
        <dbReference type="ARBA" id="ARBA00022892"/>
    </source>
</evidence>
<dbReference type="SUPFAM" id="SSF64356">
    <property type="entry name" value="SNARE-like"/>
    <property type="match status" value="1"/>
</dbReference>
<dbReference type="PANTHER" id="PTHR11043:SF0">
    <property type="entry name" value="COATOMER SUBUNIT ZETA"/>
    <property type="match status" value="1"/>
</dbReference>
<dbReference type="Pfam" id="PF01217">
    <property type="entry name" value="Clat_adaptor_s"/>
    <property type="match status" value="1"/>
</dbReference>
<comment type="subunit">
    <text evidence="3 12">Oligomeric complex that consists of at least the alpha, beta, beta', gamma, delta, epsilon and zeta subunits.</text>
</comment>
<dbReference type="Proteomes" id="UP000654075">
    <property type="component" value="Unassembled WGS sequence"/>
</dbReference>
<dbReference type="Gene3D" id="3.30.450.60">
    <property type="match status" value="1"/>
</dbReference>
<comment type="subcellular location">
    <subcellularLocation>
        <location evidence="12">Cytoplasm</location>
    </subcellularLocation>
    <subcellularLocation>
        <location evidence="1 12">Golgi apparatus membrane</location>
        <topology evidence="1 12">Peripheral membrane protein</topology>
        <orientation evidence="1 12">Cytoplasmic side</orientation>
    </subcellularLocation>
    <subcellularLocation>
        <location evidence="12">Cytoplasmic vesicle</location>
        <location evidence="12">COPI-coated vesicle membrane</location>
        <topology evidence="12">Peripheral membrane protein</topology>
        <orientation evidence="12">Cytoplasmic side</orientation>
    </subcellularLocation>
</comment>
<dbReference type="OMA" id="NELMLHS"/>
<keyword evidence="8 12" id="KW-0333">Golgi apparatus</keyword>
<protein>
    <recommendedName>
        <fullName evidence="12">Coatomer subunit zeta</fullName>
    </recommendedName>
</protein>
<dbReference type="GO" id="GO:0006890">
    <property type="term" value="P:retrograde vesicle-mediated transport, Golgi to endoplasmic reticulum"/>
    <property type="evidence" value="ECO:0007669"/>
    <property type="project" value="UniProtKB-UniRule"/>
</dbReference>
<evidence type="ECO:0000256" key="11">
    <source>
        <dbReference type="ARBA" id="ARBA00045555"/>
    </source>
</evidence>
<keyword evidence="6 12" id="KW-0931">ER-Golgi transport</keyword>
<keyword evidence="10 12" id="KW-0968">Cytoplasmic vesicle</keyword>
<keyword evidence="9 12" id="KW-0472">Membrane</keyword>
<dbReference type="GO" id="GO:0000139">
    <property type="term" value="C:Golgi membrane"/>
    <property type="evidence" value="ECO:0007669"/>
    <property type="project" value="UniProtKB-SubCell"/>
</dbReference>
<evidence type="ECO:0000256" key="7">
    <source>
        <dbReference type="ARBA" id="ARBA00022927"/>
    </source>
</evidence>
<evidence type="ECO:0000256" key="2">
    <source>
        <dbReference type="ARBA" id="ARBA00006972"/>
    </source>
</evidence>
<keyword evidence="16" id="KW-1185">Reference proteome</keyword>
<evidence type="ECO:0000256" key="10">
    <source>
        <dbReference type="ARBA" id="ARBA00023329"/>
    </source>
</evidence>
<evidence type="ECO:0000313" key="14">
    <source>
        <dbReference type="EMBL" id="CAE8607042.1"/>
    </source>
</evidence>
<dbReference type="GO" id="GO:0006891">
    <property type="term" value="P:intra-Golgi vesicle-mediated transport"/>
    <property type="evidence" value="ECO:0007669"/>
    <property type="project" value="TreeGrafter"/>
</dbReference>
<dbReference type="EMBL" id="CAJNNV010026295">
    <property type="protein sequence ID" value="CAE8617841.1"/>
    <property type="molecule type" value="Genomic_DNA"/>
</dbReference>
<keyword evidence="7 12" id="KW-0653">Protein transport</keyword>
<evidence type="ECO:0000256" key="4">
    <source>
        <dbReference type="ARBA" id="ARBA00022448"/>
    </source>
</evidence>
<evidence type="ECO:0000259" key="13">
    <source>
        <dbReference type="Pfam" id="PF01217"/>
    </source>
</evidence>
<keyword evidence="5 12" id="KW-0963">Cytoplasm</keyword>
<gene>
    <name evidence="14" type="ORF">PGLA1383_LOCUS24989</name>
    <name evidence="15" type="ORF">PGLA1383_LOCUS35495</name>
</gene>
<dbReference type="EMBL" id="CAJNNV010020274">
    <property type="protein sequence ID" value="CAE8607042.1"/>
    <property type="molecule type" value="Genomic_DNA"/>
</dbReference>
<name>A0A813EYI3_POLGL</name>
<accession>A0A813EYI3</accession>
<comment type="similarity">
    <text evidence="2 12">Belongs to the adaptor complexes small subunit family.</text>
</comment>